<proteinExistence type="predicted"/>
<accession>A0AAU8P970</accession>
<organism evidence="1 2">
    <name type="scientific">Desulfofundulus kuznetsovii (strain DSM 6115 / VKM B-1805 / 17)</name>
    <name type="common">Desulfotomaculum kuznetsovii</name>
    <dbReference type="NCBI Taxonomy" id="760568"/>
    <lineage>
        <taxon>Bacteria</taxon>
        <taxon>Bacillati</taxon>
        <taxon>Bacillota</taxon>
        <taxon>Clostridia</taxon>
        <taxon>Eubacteriales</taxon>
        <taxon>Peptococcaceae</taxon>
        <taxon>Desulfofundulus</taxon>
    </lineage>
</organism>
<gene>
    <name evidence="1" type="ordered locus">Desku_0862</name>
</gene>
<evidence type="ECO:0000313" key="1">
    <source>
        <dbReference type="EMBL" id="AEG14462.1"/>
    </source>
</evidence>
<dbReference type="Proteomes" id="UP000009229">
    <property type="component" value="Chromosome"/>
</dbReference>
<dbReference type="AlphaFoldDB" id="A0AAU8P970"/>
<dbReference type="KEGG" id="dku:Desku_0862"/>
<reference evidence="2" key="1">
    <citation type="submission" date="2011-05" db="EMBL/GenBank/DDBJ databases">
        <title>Complete sequence of Desulfotomaculum kuznetsovii DSM 6115.</title>
        <authorList>
            <person name="Lucas S."/>
            <person name="Han J."/>
            <person name="Lapidus A."/>
            <person name="Cheng J.-F."/>
            <person name="Goodwin L."/>
            <person name="Pitluck S."/>
            <person name="Peters L."/>
            <person name="Mikhailova N."/>
            <person name="Lu M."/>
            <person name="Saunders E."/>
            <person name="Han C."/>
            <person name="Tapia R."/>
            <person name="Land M."/>
            <person name="Hauser L."/>
            <person name="Kyrpides N."/>
            <person name="Ivanova N."/>
            <person name="Pagani I."/>
            <person name="Nazina T."/>
            <person name="Ivanova A."/>
            <person name="Parshina S."/>
            <person name="Kuever J."/>
            <person name="Muyzer G."/>
            <person name="Plugge C."/>
            <person name="Stams A."/>
            <person name="Woyke T."/>
        </authorList>
    </citation>
    <scope>NUCLEOTIDE SEQUENCE [LARGE SCALE GENOMIC DNA]</scope>
    <source>
        <strain evidence="2">DSM 6115 / VKM B-1805 / 17</strain>
    </source>
</reference>
<evidence type="ECO:0000313" key="2">
    <source>
        <dbReference type="Proteomes" id="UP000009229"/>
    </source>
</evidence>
<evidence type="ECO:0008006" key="3">
    <source>
        <dbReference type="Google" id="ProtNLM"/>
    </source>
</evidence>
<sequence length="186" mass="20642">MVALPLALMMFIVLVLAVRTSQDVFSADVVLKNSVAVAVKAAADQFDRENLQIDFRRARRAFEKMLQENLELKGNLEPRKYSAFSGRPAYTLIVYDGQASKKRPAGVQYIYGDGKLTETEIPGEGFPRTFVLPGGIKVTLHSPGAVAEVGVNSKKVFGNEVVYRRWAAARIVQRDQEWIVVLVGKD</sequence>
<protein>
    <recommendedName>
        <fullName evidence="3">Flp pilus-assembly TadG-like N-terminal domain-containing protein</fullName>
    </recommendedName>
</protein>
<dbReference type="RefSeq" id="WP_013821977.1">
    <property type="nucleotide sequence ID" value="NC_015573.1"/>
</dbReference>
<dbReference type="EMBL" id="CP002770">
    <property type="protein sequence ID" value="AEG14462.1"/>
    <property type="molecule type" value="Genomic_DNA"/>
</dbReference>
<name>A0AAU8P970_DESK7</name>
<keyword evidence="2" id="KW-1185">Reference proteome</keyword>